<reference evidence="2" key="1">
    <citation type="submission" date="2013-01" db="EMBL/GenBank/DDBJ databases">
        <title>Draft Genome Sequence of a Mulberry Tree, Morus notabilis C.K. Schneid.</title>
        <authorList>
            <person name="He N."/>
            <person name="Zhao S."/>
        </authorList>
    </citation>
    <scope>NUCLEOTIDE SEQUENCE</scope>
</reference>
<evidence type="ECO:0000313" key="2">
    <source>
        <dbReference type="Proteomes" id="UP000030645"/>
    </source>
</evidence>
<evidence type="ECO:0000313" key="1">
    <source>
        <dbReference type="EMBL" id="EXB24286.1"/>
    </source>
</evidence>
<sequence length="79" mass="8643">MEQRRPNGVILHVGSRGSTATPVLGAAVLYRRSSLRGQRDQRFGRLHGVAPQCWTSGAAALVQNQQNGKLQVLAEIFIF</sequence>
<proteinExistence type="predicted"/>
<name>W9QC11_9ROSA</name>
<dbReference type="EMBL" id="KE343329">
    <property type="protein sequence ID" value="EXB24286.1"/>
    <property type="molecule type" value="Genomic_DNA"/>
</dbReference>
<gene>
    <name evidence="1" type="ORF">L484_009920</name>
</gene>
<dbReference type="AlphaFoldDB" id="W9QC11"/>
<keyword evidence="2" id="KW-1185">Reference proteome</keyword>
<protein>
    <submittedName>
        <fullName evidence="1">Uncharacterized protein</fullName>
    </submittedName>
</protein>
<organism evidence="1 2">
    <name type="scientific">Morus notabilis</name>
    <dbReference type="NCBI Taxonomy" id="981085"/>
    <lineage>
        <taxon>Eukaryota</taxon>
        <taxon>Viridiplantae</taxon>
        <taxon>Streptophyta</taxon>
        <taxon>Embryophyta</taxon>
        <taxon>Tracheophyta</taxon>
        <taxon>Spermatophyta</taxon>
        <taxon>Magnoliopsida</taxon>
        <taxon>eudicotyledons</taxon>
        <taxon>Gunneridae</taxon>
        <taxon>Pentapetalae</taxon>
        <taxon>rosids</taxon>
        <taxon>fabids</taxon>
        <taxon>Rosales</taxon>
        <taxon>Moraceae</taxon>
        <taxon>Moreae</taxon>
        <taxon>Morus</taxon>
    </lineage>
</organism>
<accession>W9QC11</accession>
<dbReference type="Proteomes" id="UP000030645">
    <property type="component" value="Unassembled WGS sequence"/>
</dbReference>